<gene>
    <name evidence="2" type="ORF">AGOS_AFL028W</name>
</gene>
<reference evidence="3" key="2">
    <citation type="journal article" date="2013" name="G3 (Bethesda)">
        <title>Genomes of Ashbya fungi isolated from insects reveal four mating-type loci, numerous translocations, lack of transposons, and distinct gene duplications.</title>
        <authorList>
            <person name="Dietrich F.S."/>
            <person name="Voegeli S."/>
            <person name="Kuo S."/>
            <person name="Philippsen P."/>
        </authorList>
    </citation>
    <scope>GENOME REANNOTATION</scope>
    <source>
        <strain evidence="3">ATCC 10895 / CBS 109.51 / FGSC 9923 / NRRL Y-1056</strain>
    </source>
</reference>
<name>Q754U9_EREGS</name>
<dbReference type="RefSeq" id="NP_985520.2">
    <property type="nucleotide sequence ID" value="NM_210874.2"/>
</dbReference>
<dbReference type="GeneID" id="4621753"/>
<dbReference type="EMBL" id="AE016819">
    <property type="protein sequence ID" value="AAS53344.2"/>
    <property type="molecule type" value="Genomic_DNA"/>
</dbReference>
<dbReference type="AlphaFoldDB" id="Q754U9"/>
<feature type="compositionally biased region" description="Basic and acidic residues" evidence="1">
    <location>
        <begin position="18"/>
        <end position="36"/>
    </location>
</feature>
<accession>Q754U9</accession>
<dbReference type="KEGG" id="ago:AGOS_AFL028W"/>
<evidence type="ECO:0000313" key="2">
    <source>
        <dbReference type="EMBL" id="AAS53344.2"/>
    </source>
</evidence>
<keyword evidence="3" id="KW-1185">Reference proteome</keyword>
<reference evidence="2 3" key="1">
    <citation type="journal article" date="2004" name="Science">
        <title>The Ashbya gossypii genome as a tool for mapping the ancient Saccharomyces cerevisiae genome.</title>
        <authorList>
            <person name="Dietrich F.S."/>
            <person name="Voegeli S."/>
            <person name="Brachat S."/>
            <person name="Lerch A."/>
            <person name="Gates K."/>
            <person name="Steiner S."/>
            <person name="Mohr C."/>
            <person name="Pohlmann R."/>
            <person name="Luedi P."/>
            <person name="Choi S."/>
            <person name="Wing R.A."/>
            <person name="Flavier A."/>
            <person name="Gaffney T.D."/>
            <person name="Philippsen P."/>
        </authorList>
    </citation>
    <scope>NUCLEOTIDE SEQUENCE [LARGE SCALE GENOMIC DNA]</scope>
    <source>
        <strain evidence="3">ATCC 10895 / CBS 109.51 / FGSC 9923 / NRRL Y-1056</strain>
    </source>
</reference>
<dbReference type="OrthoDB" id="10361425at2759"/>
<sequence length="144" mass="17082">MGLIGKKSSQRPKPKLVRVKEVKEEPPIPSIRDPKPKKAIAKRPTRPPPTEREKLLLRYLNSHKEQQLQRTKTYLKKRTLQERKDMERQLTLKQREGIRTIEMIQKTQDRFLVEGATWNKYLESVAAARRAEERRSRQLGVFQD</sequence>
<evidence type="ECO:0000313" key="3">
    <source>
        <dbReference type="Proteomes" id="UP000000591"/>
    </source>
</evidence>
<dbReference type="InParanoid" id="Q754U9"/>
<evidence type="ECO:0000256" key="1">
    <source>
        <dbReference type="SAM" id="MobiDB-lite"/>
    </source>
</evidence>
<protein>
    <submittedName>
        <fullName evidence="2">AFL028Wp</fullName>
    </submittedName>
</protein>
<organism evidence="2 3">
    <name type="scientific">Eremothecium gossypii (strain ATCC 10895 / CBS 109.51 / FGSC 9923 / NRRL Y-1056)</name>
    <name type="common">Yeast</name>
    <name type="synonym">Ashbya gossypii</name>
    <dbReference type="NCBI Taxonomy" id="284811"/>
    <lineage>
        <taxon>Eukaryota</taxon>
        <taxon>Fungi</taxon>
        <taxon>Dikarya</taxon>
        <taxon>Ascomycota</taxon>
        <taxon>Saccharomycotina</taxon>
        <taxon>Saccharomycetes</taxon>
        <taxon>Saccharomycetales</taxon>
        <taxon>Saccharomycetaceae</taxon>
        <taxon>Eremothecium</taxon>
    </lineage>
</organism>
<proteinExistence type="predicted"/>
<dbReference type="Proteomes" id="UP000000591">
    <property type="component" value="Chromosome VI"/>
</dbReference>
<feature type="region of interest" description="Disordered" evidence="1">
    <location>
        <begin position="1"/>
        <end position="52"/>
    </location>
</feature>
<dbReference type="HOGENOM" id="CLU_1796008_0_0_1"/>
<feature type="compositionally biased region" description="Basic residues" evidence="1">
    <location>
        <begin position="8"/>
        <end position="17"/>
    </location>
</feature>